<evidence type="ECO:0000256" key="2">
    <source>
        <dbReference type="ARBA" id="ARBA00022723"/>
    </source>
</evidence>
<evidence type="ECO:0008006" key="8">
    <source>
        <dbReference type="Google" id="ProtNLM"/>
    </source>
</evidence>
<sequence>MIYDKFSQITDDRIVESLIGMPKAKFTALVKVFESAAQAIDRERVEKGEIKHVKQGGPKGYLDSYEKKLFFVLYYLKTYPTFDVLGFHFGFSGGHAHAHIDRLLPVLVRALTSLNVMPERTLTTPEEFSQLIDQYKNIAIEGVEVACVRPQDETEQEKHYSGKKRHTLKSLVISDFNRRILFLCCIVAGSVHDYTLMKDVFTPGSAWFEKVNLWLDLGFLDADKDYQSTQIYLPHKKPRKSKKNPNPTLTPEQKKQNRKQAATRVIVEHAIGGMKFFHCMMHRIRNHLGHFVDYFFSLSAGLWNYKIC</sequence>
<feature type="region of interest" description="Disordered" evidence="3">
    <location>
        <begin position="233"/>
        <end position="260"/>
    </location>
</feature>
<accession>A0A250KPL6</accession>
<dbReference type="Proteomes" id="UP000266313">
    <property type="component" value="Chromosome"/>
</dbReference>
<keyword evidence="7" id="KW-1185">Reference proteome</keyword>
<evidence type="ECO:0000313" key="7">
    <source>
        <dbReference type="Proteomes" id="UP000266313"/>
    </source>
</evidence>
<dbReference type="RefSeq" id="WP_119629214.1">
    <property type="nucleotide sequence ID" value="NZ_AP017928.1"/>
</dbReference>
<proteinExistence type="predicted"/>
<gene>
    <name evidence="6" type="ORF">sS8_1666</name>
</gene>
<reference evidence="6 7" key="1">
    <citation type="submission" date="2016-12" db="EMBL/GenBank/DDBJ databases">
        <title>Genome sequencing of Methylocaldum marinum.</title>
        <authorList>
            <person name="Takeuchi M."/>
            <person name="Kamagata Y."/>
            <person name="Hiraoka S."/>
            <person name="Oshima K."/>
            <person name="Hattori M."/>
            <person name="Iwasaki W."/>
        </authorList>
    </citation>
    <scope>NUCLEOTIDE SEQUENCE [LARGE SCALE GENOMIC DNA]</scope>
    <source>
        <strain evidence="6 7">S8</strain>
    </source>
</reference>
<dbReference type="AlphaFoldDB" id="A0A250KPL6"/>
<comment type="cofactor">
    <cofactor evidence="1">
        <name>a divalent metal cation</name>
        <dbReference type="ChEBI" id="CHEBI:60240"/>
    </cofactor>
</comment>
<dbReference type="InterPro" id="IPR027805">
    <property type="entry name" value="Transposase_HTH_dom"/>
</dbReference>
<evidence type="ECO:0000259" key="4">
    <source>
        <dbReference type="Pfam" id="PF13359"/>
    </source>
</evidence>
<dbReference type="Pfam" id="PF13613">
    <property type="entry name" value="HTH_Tnp_4"/>
    <property type="match status" value="1"/>
</dbReference>
<dbReference type="EMBL" id="AP017928">
    <property type="protein sequence ID" value="BBA33623.1"/>
    <property type="molecule type" value="Genomic_DNA"/>
</dbReference>
<feature type="domain" description="Transposase Helix-turn-helix" evidence="5">
    <location>
        <begin position="64"/>
        <end position="111"/>
    </location>
</feature>
<name>A0A250KPL6_9GAMM</name>
<dbReference type="Pfam" id="PF13359">
    <property type="entry name" value="DDE_Tnp_4"/>
    <property type="match status" value="1"/>
</dbReference>
<dbReference type="InterPro" id="IPR027806">
    <property type="entry name" value="HARBI1_dom"/>
</dbReference>
<organism evidence="6 7">
    <name type="scientific">Methylocaldum marinum</name>
    <dbReference type="NCBI Taxonomy" id="1432792"/>
    <lineage>
        <taxon>Bacteria</taxon>
        <taxon>Pseudomonadati</taxon>
        <taxon>Pseudomonadota</taxon>
        <taxon>Gammaproteobacteria</taxon>
        <taxon>Methylococcales</taxon>
        <taxon>Methylococcaceae</taxon>
        <taxon>Methylocaldum</taxon>
    </lineage>
</organism>
<evidence type="ECO:0000259" key="5">
    <source>
        <dbReference type="Pfam" id="PF13613"/>
    </source>
</evidence>
<feature type="compositionally biased region" description="Basic residues" evidence="3">
    <location>
        <begin position="234"/>
        <end position="243"/>
    </location>
</feature>
<protein>
    <recommendedName>
        <fullName evidence="8">Transposase</fullName>
    </recommendedName>
</protein>
<evidence type="ECO:0000256" key="1">
    <source>
        <dbReference type="ARBA" id="ARBA00001968"/>
    </source>
</evidence>
<dbReference type="GO" id="GO:0046872">
    <property type="term" value="F:metal ion binding"/>
    <property type="evidence" value="ECO:0007669"/>
    <property type="project" value="UniProtKB-KW"/>
</dbReference>
<dbReference type="KEGG" id="mmai:sS8_1666"/>
<evidence type="ECO:0000256" key="3">
    <source>
        <dbReference type="SAM" id="MobiDB-lite"/>
    </source>
</evidence>
<keyword evidence="2" id="KW-0479">Metal-binding</keyword>
<evidence type="ECO:0000313" key="6">
    <source>
        <dbReference type="EMBL" id="BBA33623.1"/>
    </source>
</evidence>
<feature type="domain" description="DDE Tnp4" evidence="4">
    <location>
        <begin position="141"/>
        <end position="304"/>
    </location>
</feature>
<dbReference type="OrthoDB" id="5625347at2"/>